<evidence type="ECO:0000313" key="1">
    <source>
        <dbReference type="EMBL" id="KPQ19088.1"/>
    </source>
</evidence>
<dbReference type="PATRIC" id="fig|1305737.6.peg.1401"/>
<sequence length="56" mass="6795">MKSKTTFTPFSIQINCINSRQYLTKGFLDKTFLYNLTWATFEKRRFYPKIFFDLAI</sequence>
<name>A0A0P7YTX7_9BACT</name>
<comment type="caution">
    <text evidence="1">The sequence shown here is derived from an EMBL/GenBank/DDBJ whole genome shotgun (WGS) entry which is preliminary data.</text>
</comment>
<protein>
    <submittedName>
        <fullName evidence="1">Uncharacterized protein</fullName>
    </submittedName>
</protein>
<dbReference type="Proteomes" id="UP000050421">
    <property type="component" value="Unassembled WGS sequence"/>
</dbReference>
<accession>A0A0P7YTX7</accession>
<gene>
    <name evidence="1" type="ORF">HLUCCX10_03795</name>
</gene>
<dbReference type="AlphaFoldDB" id="A0A0P7YTX7"/>
<proteinExistence type="predicted"/>
<evidence type="ECO:0000313" key="2">
    <source>
        <dbReference type="Proteomes" id="UP000050421"/>
    </source>
</evidence>
<reference evidence="1 2" key="1">
    <citation type="submission" date="2015-09" db="EMBL/GenBank/DDBJ databases">
        <title>Identification and resolution of microdiversity through metagenomic sequencing of parallel consortia.</title>
        <authorList>
            <person name="Nelson W.C."/>
            <person name="Romine M.F."/>
            <person name="Lindemann S.R."/>
        </authorList>
    </citation>
    <scope>NUCLEOTIDE SEQUENCE [LARGE SCALE GENOMIC DNA]</scope>
    <source>
        <strain evidence="1">HL-49</strain>
    </source>
</reference>
<dbReference type="STRING" id="1305737.GCA_000526355_00312"/>
<organism evidence="1 2">
    <name type="scientific">Algoriphagus marincola HL-49</name>
    <dbReference type="NCBI Taxonomy" id="1305737"/>
    <lineage>
        <taxon>Bacteria</taxon>
        <taxon>Pseudomonadati</taxon>
        <taxon>Bacteroidota</taxon>
        <taxon>Cytophagia</taxon>
        <taxon>Cytophagales</taxon>
        <taxon>Cyclobacteriaceae</taxon>
        <taxon>Algoriphagus</taxon>
    </lineage>
</organism>
<dbReference type="EMBL" id="LJXT01000015">
    <property type="protein sequence ID" value="KPQ19088.1"/>
    <property type="molecule type" value="Genomic_DNA"/>
</dbReference>